<comment type="caution">
    <text evidence="1">The sequence shown here is derived from an EMBL/GenBank/DDBJ whole genome shotgun (WGS) entry which is preliminary data.</text>
</comment>
<dbReference type="HOGENOM" id="CLU_2583403_0_0_9"/>
<accession>C0CY10</accession>
<proteinExistence type="predicted"/>
<name>C0CY10_9FIRM</name>
<keyword evidence="2" id="KW-1185">Reference proteome</keyword>
<reference evidence="1 2" key="1">
    <citation type="submission" date="2009-01" db="EMBL/GenBank/DDBJ databases">
        <authorList>
            <person name="Fulton L."/>
            <person name="Clifton S."/>
            <person name="Fulton B."/>
            <person name="Xu J."/>
            <person name="Minx P."/>
            <person name="Pepin K.H."/>
            <person name="Johnson M."/>
            <person name="Bhonagiri V."/>
            <person name="Nash W.E."/>
            <person name="Mardis E.R."/>
            <person name="Wilson R.K."/>
        </authorList>
    </citation>
    <scope>NUCLEOTIDE SEQUENCE [LARGE SCALE GENOMIC DNA]</scope>
    <source>
        <strain evidence="1 2">DSM 15981</strain>
    </source>
</reference>
<protein>
    <submittedName>
        <fullName evidence="1">Uncharacterized protein</fullName>
    </submittedName>
</protein>
<reference evidence="1 2" key="2">
    <citation type="submission" date="2009-02" db="EMBL/GenBank/DDBJ databases">
        <title>Draft genome sequence of Clostridium asparagiforme (DSM 15981).</title>
        <authorList>
            <person name="Sudarsanam P."/>
            <person name="Ley R."/>
            <person name="Guruge J."/>
            <person name="Turnbaugh P.J."/>
            <person name="Mahowald M."/>
            <person name="Liep D."/>
            <person name="Gordon J."/>
        </authorList>
    </citation>
    <scope>NUCLEOTIDE SEQUENCE [LARGE SCALE GENOMIC DNA]</scope>
    <source>
        <strain evidence="1 2">DSM 15981</strain>
    </source>
</reference>
<organism evidence="1 2">
    <name type="scientific">[Clostridium] asparagiforme DSM 15981</name>
    <dbReference type="NCBI Taxonomy" id="518636"/>
    <lineage>
        <taxon>Bacteria</taxon>
        <taxon>Bacillati</taxon>
        <taxon>Bacillota</taxon>
        <taxon>Clostridia</taxon>
        <taxon>Lachnospirales</taxon>
        <taxon>Lachnospiraceae</taxon>
        <taxon>Enterocloster</taxon>
    </lineage>
</organism>
<gene>
    <name evidence="1" type="ORF">CLOSTASPAR_01886</name>
</gene>
<evidence type="ECO:0000313" key="2">
    <source>
        <dbReference type="Proteomes" id="UP000004756"/>
    </source>
</evidence>
<dbReference type="Proteomes" id="UP000004756">
    <property type="component" value="Unassembled WGS sequence"/>
</dbReference>
<evidence type="ECO:0000313" key="1">
    <source>
        <dbReference type="EMBL" id="EEG56058.1"/>
    </source>
</evidence>
<dbReference type="EMBL" id="ACCJ01000099">
    <property type="protein sequence ID" value="EEG56058.1"/>
    <property type="molecule type" value="Genomic_DNA"/>
</dbReference>
<sequence length="80" mass="9312">MLVSSQVISKMALSVSIIQCKFENREKTRCDVKNVIKKYRTIVNFVHSVETFLNRLSKSGGLLIINLLKVEKERNQLQFR</sequence>
<dbReference type="AlphaFoldDB" id="C0CY10"/>